<evidence type="ECO:0000259" key="17">
    <source>
        <dbReference type="PROSITE" id="PS50222"/>
    </source>
</evidence>
<evidence type="ECO:0000256" key="3">
    <source>
        <dbReference type="ARBA" id="ARBA00007981"/>
    </source>
</evidence>
<dbReference type="InterPro" id="IPR018247">
    <property type="entry name" value="EF_Hand_1_Ca_BS"/>
</dbReference>
<evidence type="ECO:0000256" key="2">
    <source>
        <dbReference type="ARBA" id="ARBA00004200"/>
    </source>
</evidence>
<dbReference type="GO" id="GO:0003924">
    <property type="term" value="F:GTPase activity"/>
    <property type="evidence" value="ECO:0007669"/>
    <property type="project" value="InterPro"/>
</dbReference>
<evidence type="ECO:0000256" key="8">
    <source>
        <dbReference type="ARBA" id="ARBA00022787"/>
    </source>
</evidence>
<evidence type="ECO:0000256" key="16">
    <source>
        <dbReference type="SAM" id="Phobius"/>
    </source>
</evidence>
<keyword evidence="7 15" id="KW-0547">Nucleotide-binding</keyword>
<feature type="transmembrane region" description="Helical" evidence="16">
    <location>
        <begin position="613"/>
        <end position="635"/>
    </location>
</feature>
<dbReference type="SMART" id="SM00054">
    <property type="entry name" value="EFh"/>
    <property type="match status" value="2"/>
</dbReference>
<keyword evidence="20" id="KW-1185">Reference proteome</keyword>
<organism evidence="19 20">
    <name type="scientific">[Candida] arabinofermentans NRRL YB-2248</name>
    <dbReference type="NCBI Taxonomy" id="983967"/>
    <lineage>
        <taxon>Eukaryota</taxon>
        <taxon>Fungi</taxon>
        <taxon>Dikarya</taxon>
        <taxon>Ascomycota</taxon>
        <taxon>Saccharomycotina</taxon>
        <taxon>Pichiomycetes</taxon>
        <taxon>Pichiales</taxon>
        <taxon>Pichiaceae</taxon>
        <taxon>Ogataea</taxon>
        <taxon>Ogataea/Candida clade</taxon>
    </lineage>
</organism>
<evidence type="ECO:0000256" key="1">
    <source>
        <dbReference type="ARBA" id="ARBA00003481"/>
    </source>
</evidence>
<dbReference type="SMART" id="SM00175">
    <property type="entry name" value="RAB"/>
    <property type="match status" value="1"/>
</dbReference>
<dbReference type="InterPro" id="IPR011992">
    <property type="entry name" value="EF-hand-dom_pair"/>
</dbReference>
<keyword evidence="6" id="KW-0677">Repeat</keyword>
<gene>
    <name evidence="19" type="ORF">CANARDRAFT_27266</name>
</gene>
<evidence type="ECO:0000256" key="10">
    <source>
        <dbReference type="ARBA" id="ARBA00022837"/>
    </source>
</evidence>
<keyword evidence="9 15" id="KW-0378">Hydrolase</keyword>
<dbReference type="SUPFAM" id="SSF47473">
    <property type="entry name" value="EF-hand"/>
    <property type="match status" value="1"/>
</dbReference>
<keyword evidence="8 15" id="KW-1000">Mitochondrion outer membrane</keyword>
<dbReference type="STRING" id="983967.A0A1E4T587"/>
<dbReference type="InterPro" id="IPR021181">
    <property type="entry name" value="Miro"/>
</dbReference>
<dbReference type="PIRSF" id="PIRSF037488">
    <property type="entry name" value="Mt_Rho_GTPase"/>
    <property type="match status" value="1"/>
</dbReference>
<dbReference type="PROSITE" id="PS00018">
    <property type="entry name" value="EF_HAND_1"/>
    <property type="match status" value="1"/>
</dbReference>
<dbReference type="CDD" id="cd01892">
    <property type="entry name" value="Miro2"/>
    <property type="match status" value="1"/>
</dbReference>
<evidence type="ECO:0000256" key="11">
    <source>
        <dbReference type="ARBA" id="ARBA00022989"/>
    </source>
</evidence>
<dbReference type="PANTHER" id="PTHR46819">
    <property type="entry name" value="EF-HAND CALCIUM-BINDING DOMAIN-CONTAINING PROTEIN 7"/>
    <property type="match status" value="1"/>
</dbReference>
<dbReference type="EMBL" id="KV453849">
    <property type="protein sequence ID" value="ODV86906.1"/>
    <property type="molecule type" value="Genomic_DNA"/>
</dbReference>
<dbReference type="SUPFAM" id="SSF52540">
    <property type="entry name" value="P-loop containing nucleoside triphosphate hydrolases"/>
    <property type="match status" value="2"/>
</dbReference>
<evidence type="ECO:0000256" key="9">
    <source>
        <dbReference type="ARBA" id="ARBA00022801"/>
    </source>
</evidence>
<evidence type="ECO:0000256" key="7">
    <source>
        <dbReference type="ARBA" id="ARBA00022741"/>
    </source>
</evidence>
<dbReference type="InterPro" id="IPR052266">
    <property type="entry name" value="Miro-EF-hand_domain"/>
</dbReference>
<comment type="subcellular location">
    <subcellularLocation>
        <location evidence="2 15">Mitochondrion outer membrane</location>
        <topology evidence="2 15">Single-pass type IV membrane protein</topology>
    </subcellularLocation>
</comment>
<dbReference type="PANTHER" id="PTHR46819:SF1">
    <property type="entry name" value="EF-HAND CALCIUM-BINDING DOMAIN-CONTAINING PROTEIN 7"/>
    <property type="match status" value="1"/>
</dbReference>
<dbReference type="InterPro" id="IPR002048">
    <property type="entry name" value="EF_hand_dom"/>
</dbReference>
<dbReference type="InterPro" id="IPR001806">
    <property type="entry name" value="Small_GTPase"/>
</dbReference>
<dbReference type="Pfam" id="PF00071">
    <property type="entry name" value="Ras"/>
    <property type="match status" value="2"/>
</dbReference>
<comment type="similarity">
    <text evidence="3 15">Belongs to the mitochondrial Rho GTPase family.</text>
</comment>
<name>A0A1E4T587_9ASCO</name>
<proteinExistence type="inferred from homology"/>
<feature type="domain" description="EF-hand" evidence="17">
    <location>
        <begin position="305"/>
        <end position="340"/>
    </location>
</feature>
<dbReference type="InterPro" id="IPR013567">
    <property type="entry name" value="EF_hand_assoc_2"/>
</dbReference>
<dbReference type="Pfam" id="PF13202">
    <property type="entry name" value="EF-hand_5"/>
    <property type="match status" value="1"/>
</dbReference>
<dbReference type="PRINTS" id="PR00449">
    <property type="entry name" value="RASTRNSFRMNG"/>
</dbReference>
<dbReference type="Gene3D" id="1.10.238.10">
    <property type="entry name" value="EF-hand"/>
    <property type="match status" value="2"/>
</dbReference>
<dbReference type="Gene3D" id="3.40.50.300">
    <property type="entry name" value="P-loop containing nucleotide triphosphate hydrolases"/>
    <property type="match status" value="2"/>
</dbReference>
<dbReference type="Pfam" id="PF08355">
    <property type="entry name" value="EF_assoc_1"/>
    <property type="match status" value="1"/>
</dbReference>
<comment type="function">
    <text evidence="1 15">Mitochondrial GTPase involved in mitochondrial trafficking. Probably involved in control of anterograde transport of mitochondria and their subcellular distribution.</text>
</comment>
<dbReference type="InterPro" id="IPR027417">
    <property type="entry name" value="P-loop_NTPase"/>
</dbReference>
<keyword evidence="11 16" id="KW-1133">Transmembrane helix</keyword>
<dbReference type="PROSITE" id="PS50222">
    <property type="entry name" value="EF_HAND_2"/>
    <property type="match status" value="2"/>
</dbReference>
<feature type="domain" description="Miro" evidence="18">
    <location>
        <begin position="1"/>
        <end position="169"/>
    </location>
</feature>
<reference evidence="20" key="1">
    <citation type="submission" date="2016-04" db="EMBL/GenBank/DDBJ databases">
        <title>Comparative genomics of biotechnologically important yeasts.</title>
        <authorList>
            <consortium name="DOE Joint Genome Institute"/>
            <person name="Riley R."/>
            <person name="Haridas S."/>
            <person name="Wolfe K.H."/>
            <person name="Lopes M.R."/>
            <person name="Hittinger C.T."/>
            <person name="Goker M."/>
            <person name="Salamov A."/>
            <person name="Wisecaver J."/>
            <person name="Long T.M."/>
            <person name="Aerts A.L."/>
            <person name="Barry K."/>
            <person name="Choi C."/>
            <person name="Clum A."/>
            <person name="Coughlan A.Y."/>
            <person name="Deshpande S."/>
            <person name="Douglass A.P."/>
            <person name="Hanson S.J."/>
            <person name="Klenk H.-P."/>
            <person name="Labutti K."/>
            <person name="Lapidus A."/>
            <person name="Lindquist E."/>
            <person name="Lipzen A."/>
            <person name="Meier-Kolthoff J.P."/>
            <person name="Ohm R.A."/>
            <person name="Otillar R.P."/>
            <person name="Pangilinan J."/>
            <person name="Peng Y."/>
            <person name="Rokas A."/>
            <person name="Rosa C.A."/>
            <person name="Scheuner C."/>
            <person name="Sibirny A.A."/>
            <person name="Slot J.C."/>
            <person name="Stielow J.B."/>
            <person name="Sun H."/>
            <person name="Kurtzman C.P."/>
            <person name="Blackwell M."/>
            <person name="Grigoriev I.V."/>
            <person name="Jeffries T.W."/>
        </authorList>
    </citation>
    <scope>NUCLEOTIDE SEQUENCE [LARGE SCALE GENOMIC DNA]</scope>
    <source>
        <strain evidence="20">NRRL YB-2248</strain>
    </source>
</reference>
<feature type="domain" description="EF-hand" evidence="17">
    <location>
        <begin position="185"/>
        <end position="220"/>
    </location>
</feature>
<dbReference type="AlphaFoldDB" id="A0A1E4T587"/>
<accession>A0A1E4T587</accession>
<evidence type="ECO:0000313" key="20">
    <source>
        <dbReference type="Proteomes" id="UP000094801"/>
    </source>
</evidence>
<dbReference type="FunFam" id="3.40.50.300:FF:000553">
    <property type="entry name" value="Mitochondrial Rho GTPase"/>
    <property type="match status" value="1"/>
</dbReference>
<dbReference type="GO" id="GO:0007005">
    <property type="term" value="P:mitochondrion organization"/>
    <property type="evidence" value="ECO:0007669"/>
    <property type="project" value="InterPro"/>
</dbReference>
<sequence>MESIRVVICGDEGVGKSSLVTSLVKEKFVPNIQHVIPSINVPRDFSSSPYSPRSTMLIDTLSSDLSSLQEEIRRADVIWLVYSDHYTYERISLYWIPMFRSMGVNLPVVLCNNKIDLDSGSDENEGVINEELIPLLKEFKEIEACVRCSAKELYNVNQAFYLCQRAVTHPIAPLYDYKESNLKQLAINALARVFYLCDKDQDGYLSDAEFLSLQQKCFHKTMDINELQLIKSTLQGALPGAADSRGITEEGFLALNKLYAETGRHETIWGILRTFHYTDSLSIDDKVLYPKLDIPTNSSVELSPKGYKFLVDLFLLFDKDNDGGLSDDELKHLFYPTPGIPTSWQESNFPRTVVCNEQGYVTLQGWLAQWSMTTYLNYRTTLVYLGYFGYEDKSVSNKTGSTTTSALYVTKPRKMRKRNGVPYRASVFDRTVFNCFLLGAPGCGKTSLMESFLGRHYSEYYSPTIQRNIAVNNVELTGGKECYLIVEELGELESAILENPTKLEACDVICYAYDSSDSESFQYLIDLRKKYPALDTLPVVFVALKADLDRQQQRCDLQPEPFTRSLNLQPPLHISSGWASSLSELLNHLVLAAYNPKETTPGLDPEPSETEGVLNPFAIGCGAIGFMFVVSVWYLRGSFGNGHR</sequence>
<dbReference type="SMART" id="SM00173">
    <property type="entry name" value="RAS"/>
    <property type="match status" value="1"/>
</dbReference>
<keyword evidence="10 15" id="KW-0106">Calcium</keyword>
<keyword evidence="4 16" id="KW-0812">Transmembrane</keyword>
<dbReference type="PROSITE" id="PS51423">
    <property type="entry name" value="MIRO"/>
    <property type="match status" value="2"/>
</dbReference>
<protein>
    <recommendedName>
        <fullName evidence="15">Mitochondrial Rho GTPase</fullName>
        <ecNumber evidence="15">3.6.5.-</ecNumber>
    </recommendedName>
</protein>
<dbReference type="EC" id="3.6.5.-" evidence="15"/>
<dbReference type="GO" id="GO:0005741">
    <property type="term" value="C:mitochondrial outer membrane"/>
    <property type="evidence" value="ECO:0007669"/>
    <property type="project" value="UniProtKB-SubCell"/>
</dbReference>
<evidence type="ECO:0000259" key="18">
    <source>
        <dbReference type="PROSITE" id="PS51423"/>
    </source>
</evidence>
<feature type="domain" description="Miro" evidence="18">
    <location>
        <begin position="430"/>
        <end position="595"/>
    </location>
</feature>
<evidence type="ECO:0000256" key="15">
    <source>
        <dbReference type="PIRNR" id="PIRNR037488"/>
    </source>
</evidence>
<dbReference type="FunFam" id="1.10.238.10:FF:000011">
    <property type="entry name" value="Mitochondrial Rho GTPase"/>
    <property type="match status" value="1"/>
</dbReference>
<dbReference type="InterPro" id="IPR020860">
    <property type="entry name" value="MIRO_dom"/>
</dbReference>
<dbReference type="Proteomes" id="UP000094801">
    <property type="component" value="Unassembled WGS sequence"/>
</dbReference>
<dbReference type="GO" id="GO:0005525">
    <property type="term" value="F:GTP binding"/>
    <property type="evidence" value="ECO:0007669"/>
    <property type="project" value="UniProtKB-KW"/>
</dbReference>
<dbReference type="SMART" id="SM00174">
    <property type="entry name" value="RHO"/>
    <property type="match status" value="1"/>
</dbReference>
<dbReference type="OrthoDB" id="10020961at2759"/>
<evidence type="ECO:0000313" key="19">
    <source>
        <dbReference type="EMBL" id="ODV86906.1"/>
    </source>
</evidence>
<keyword evidence="13 15" id="KW-0342">GTP-binding</keyword>
<evidence type="ECO:0000256" key="5">
    <source>
        <dbReference type="ARBA" id="ARBA00022723"/>
    </source>
</evidence>
<keyword evidence="5" id="KW-0479">Metal-binding</keyword>
<dbReference type="Pfam" id="PF08356">
    <property type="entry name" value="EF_assoc_2"/>
    <property type="match status" value="1"/>
</dbReference>
<dbReference type="GO" id="GO:0005509">
    <property type="term" value="F:calcium ion binding"/>
    <property type="evidence" value="ECO:0007669"/>
    <property type="project" value="InterPro"/>
</dbReference>
<evidence type="ECO:0000256" key="12">
    <source>
        <dbReference type="ARBA" id="ARBA00023128"/>
    </source>
</evidence>
<evidence type="ECO:0000256" key="6">
    <source>
        <dbReference type="ARBA" id="ARBA00022737"/>
    </source>
</evidence>
<keyword evidence="12 15" id="KW-0496">Mitochondrion</keyword>
<dbReference type="InterPro" id="IPR013566">
    <property type="entry name" value="EF_hand_assoc_1"/>
</dbReference>
<evidence type="ECO:0000256" key="4">
    <source>
        <dbReference type="ARBA" id="ARBA00022692"/>
    </source>
</evidence>
<evidence type="ECO:0000256" key="13">
    <source>
        <dbReference type="ARBA" id="ARBA00023134"/>
    </source>
</evidence>
<evidence type="ECO:0000256" key="14">
    <source>
        <dbReference type="ARBA" id="ARBA00023136"/>
    </source>
</evidence>
<keyword evidence="14 15" id="KW-0472">Membrane</keyword>